<keyword evidence="8" id="KW-0175">Coiled coil</keyword>
<dbReference type="Pfam" id="PF04082">
    <property type="entry name" value="Fungal_trans"/>
    <property type="match status" value="1"/>
</dbReference>
<feature type="region of interest" description="Disordered" evidence="9">
    <location>
        <begin position="777"/>
        <end position="814"/>
    </location>
</feature>
<dbReference type="PROSITE" id="PS50048">
    <property type="entry name" value="ZN2_CY6_FUNGAL_2"/>
    <property type="match status" value="1"/>
</dbReference>
<reference evidence="12" key="1">
    <citation type="journal article" date="2017" name="Genome Biol.">
        <title>Comparative genomics reveals high biological diversity and specific adaptations in the industrially and medically important fungal genus Aspergillus.</title>
        <authorList>
            <person name="de Vries R.P."/>
            <person name="Riley R."/>
            <person name="Wiebenga A."/>
            <person name="Aguilar-Osorio G."/>
            <person name="Amillis S."/>
            <person name="Uchima C.A."/>
            <person name="Anderluh G."/>
            <person name="Asadollahi M."/>
            <person name="Askin M."/>
            <person name="Barry K."/>
            <person name="Battaglia E."/>
            <person name="Bayram O."/>
            <person name="Benocci T."/>
            <person name="Braus-Stromeyer S.A."/>
            <person name="Caldana C."/>
            <person name="Canovas D."/>
            <person name="Cerqueira G.C."/>
            <person name="Chen F."/>
            <person name="Chen W."/>
            <person name="Choi C."/>
            <person name="Clum A."/>
            <person name="Dos Santos R.A."/>
            <person name="Damasio A.R."/>
            <person name="Diallinas G."/>
            <person name="Emri T."/>
            <person name="Fekete E."/>
            <person name="Flipphi M."/>
            <person name="Freyberg S."/>
            <person name="Gallo A."/>
            <person name="Gournas C."/>
            <person name="Habgood R."/>
            <person name="Hainaut M."/>
            <person name="Harispe M.L."/>
            <person name="Henrissat B."/>
            <person name="Hilden K.S."/>
            <person name="Hope R."/>
            <person name="Hossain A."/>
            <person name="Karabika E."/>
            <person name="Karaffa L."/>
            <person name="Karanyi Z."/>
            <person name="Krasevec N."/>
            <person name="Kuo A."/>
            <person name="Kusch H."/>
            <person name="LaButti K."/>
            <person name="Lagendijk E.L."/>
            <person name="Lapidus A."/>
            <person name="Levasseur A."/>
            <person name="Lindquist E."/>
            <person name="Lipzen A."/>
            <person name="Logrieco A.F."/>
            <person name="MacCabe A."/>
            <person name="Maekelae M.R."/>
            <person name="Malavazi I."/>
            <person name="Melin P."/>
            <person name="Meyer V."/>
            <person name="Mielnichuk N."/>
            <person name="Miskei M."/>
            <person name="Molnar A.P."/>
            <person name="Mule G."/>
            <person name="Ngan C.Y."/>
            <person name="Orejas M."/>
            <person name="Orosz E."/>
            <person name="Ouedraogo J.P."/>
            <person name="Overkamp K.M."/>
            <person name="Park H.-S."/>
            <person name="Perrone G."/>
            <person name="Piumi F."/>
            <person name="Punt P.J."/>
            <person name="Ram A.F."/>
            <person name="Ramon A."/>
            <person name="Rauscher S."/>
            <person name="Record E."/>
            <person name="Riano-Pachon D.M."/>
            <person name="Robert V."/>
            <person name="Roehrig J."/>
            <person name="Ruller R."/>
            <person name="Salamov A."/>
            <person name="Salih N.S."/>
            <person name="Samson R.A."/>
            <person name="Sandor E."/>
            <person name="Sanguinetti M."/>
            <person name="Schuetze T."/>
            <person name="Sepcic K."/>
            <person name="Shelest E."/>
            <person name="Sherlock G."/>
            <person name="Sophianopoulou V."/>
            <person name="Squina F.M."/>
            <person name="Sun H."/>
            <person name="Susca A."/>
            <person name="Todd R.B."/>
            <person name="Tsang A."/>
            <person name="Unkles S.E."/>
            <person name="van de Wiele N."/>
            <person name="van Rossen-Uffink D."/>
            <person name="Oliveira J.V."/>
            <person name="Vesth T.C."/>
            <person name="Visser J."/>
            <person name="Yu J.-H."/>
            <person name="Zhou M."/>
            <person name="Andersen M.R."/>
            <person name="Archer D.B."/>
            <person name="Baker S.E."/>
            <person name="Benoit I."/>
            <person name="Brakhage A.A."/>
            <person name="Braus G.H."/>
            <person name="Fischer R."/>
            <person name="Frisvad J.C."/>
            <person name="Goldman G.H."/>
            <person name="Houbraken J."/>
            <person name="Oakley B."/>
            <person name="Pocsi I."/>
            <person name="Scazzocchio C."/>
            <person name="Seiboth B."/>
            <person name="vanKuyk P.A."/>
            <person name="Wortman J."/>
            <person name="Dyer P.S."/>
            <person name="Grigoriev I.V."/>
        </authorList>
    </citation>
    <scope>NUCLEOTIDE SEQUENCE [LARGE SCALE GENOMIC DNA]</scope>
    <source>
        <strain evidence="12">CBS 506.65</strain>
    </source>
</reference>
<evidence type="ECO:0000256" key="3">
    <source>
        <dbReference type="ARBA" id="ARBA00022833"/>
    </source>
</evidence>
<dbReference type="PROSITE" id="PS00463">
    <property type="entry name" value="ZN2_CY6_FUNGAL_1"/>
    <property type="match status" value="1"/>
</dbReference>
<dbReference type="CDD" id="cd00067">
    <property type="entry name" value="GAL4"/>
    <property type="match status" value="1"/>
</dbReference>
<feature type="compositionally biased region" description="Low complexity" evidence="9">
    <location>
        <begin position="682"/>
        <end position="699"/>
    </location>
</feature>
<keyword evidence="2" id="KW-0479">Metal-binding</keyword>
<feature type="compositionally biased region" description="Low complexity" evidence="9">
    <location>
        <begin position="109"/>
        <end position="127"/>
    </location>
</feature>
<dbReference type="CDD" id="cd12148">
    <property type="entry name" value="fungal_TF_MHR"/>
    <property type="match status" value="1"/>
</dbReference>
<proteinExistence type="predicted"/>
<comment type="subcellular location">
    <subcellularLocation>
        <location evidence="1">Nucleus</location>
    </subcellularLocation>
</comment>
<keyword evidence="7" id="KW-0539">Nucleus</keyword>
<keyword evidence="5" id="KW-0238">DNA-binding</keyword>
<evidence type="ECO:0000256" key="4">
    <source>
        <dbReference type="ARBA" id="ARBA00023015"/>
    </source>
</evidence>
<feature type="region of interest" description="Disordered" evidence="9">
    <location>
        <begin position="109"/>
        <end position="130"/>
    </location>
</feature>
<evidence type="ECO:0000256" key="1">
    <source>
        <dbReference type="ARBA" id="ARBA00004123"/>
    </source>
</evidence>
<dbReference type="VEuPathDB" id="FungiDB:ASPZODRAFT_59393"/>
<dbReference type="SMART" id="SM00906">
    <property type="entry name" value="Fungal_trans"/>
    <property type="match status" value="1"/>
</dbReference>
<evidence type="ECO:0000256" key="2">
    <source>
        <dbReference type="ARBA" id="ARBA00022723"/>
    </source>
</evidence>
<name>A0A1L9SS55_9EURO</name>
<dbReference type="GeneID" id="34615309"/>
<dbReference type="RefSeq" id="XP_022584473.1">
    <property type="nucleotide sequence ID" value="XM_022728845.1"/>
</dbReference>
<keyword evidence="3" id="KW-0862">Zinc</keyword>
<dbReference type="GO" id="GO:0006351">
    <property type="term" value="P:DNA-templated transcription"/>
    <property type="evidence" value="ECO:0007669"/>
    <property type="project" value="InterPro"/>
</dbReference>
<organism evidence="11 12">
    <name type="scientific">Penicilliopsis zonata CBS 506.65</name>
    <dbReference type="NCBI Taxonomy" id="1073090"/>
    <lineage>
        <taxon>Eukaryota</taxon>
        <taxon>Fungi</taxon>
        <taxon>Dikarya</taxon>
        <taxon>Ascomycota</taxon>
        <taxon>Pezizomycotina</taxon>
        <taxon>Eurotiomycetes</taxon>
        <taxon>Eurotiomycetidae</taxon>
        <taxon>Eurotiales</taxon>
        <taxon>Aspergillaceae</taxon>
        <taxon>Penicilliopsis</taxon>
    </lineage>
</organism>
<dbReference type="STRING" id="1073090.A0A1L9SS55"/>
<sequence length="886" mass="95982">MPGILPMKVIRVGNGAQSRIAQACDRCRSKKIRCDGVRPCCTQCANVGFECKTSDKLSRRAFPRGYTESLEERVRALEAEVRDLKNLLDEKDEKIDVLSRIHSFSSPAAQRAASASQSPPAVSAASRPSDREDVVLVRPLAVNSSAETPGTGFSNTQKFTDLFVHRLVEQGKVSPNVSTSALTAAPPPVSLACVNQTVRIPPRLVSDQLINIFFQEWAPLYPVVHRPTILKAYEQYLNHSDALHSNPHVLAQLNLIFGIAALSSTSRTNQDPTDFEANWSPTLELLSGQVSIASLQCLVLAEIYCMAKADYQSLLRYRSMGVSLCQQLGLHLNQDRFSLDPLALETRKKVFWCQYVLDRFSSALTGLPLLLREEDIRSEYPVDVDDENVTETGFLPTLPGESTRLSSAIALFGASRILSKALTSLYPAEPGYEIPMSTIHSISGELDNWLKGLPSHLRLEFAQDKPSTNVTSSRSPLLSLVYYLIRGWIHRPAVCFAEENIGSASVLSISDSSKHIIQILDLLDERRLCLSVSVNRRELVFLCGLGLLWQITGLKSDSTLLRESQKLLTTTIEHLEAESGPAAAEFSVLANILVSVEGGGGKITTTKMTSGASQEMPAPVRKIKSPKKQLQSWKARFSSTTPPGSTSHVDSSSRRNTISGASPPVSQRALRSPSRASLHTPTTTTTTTSSSSSSSTTSTRPNGIPMDHQSYTAGYDGARIVSSTSLPGPTGGPAITMADWEFVLSDMDRGYSNIFTGIYGGKECGEDHGPFATLTAEYQQNPDDSPPPLNGGSEVRDLSPKAWSSPSSGDALSSHPEYAAQSVLSYSEESLGSAAEDSVVLGSGLPLPDESEGSLLDPFQGIMIPVVDDEDGFGFSADGWDRRLAV</sequence>
<evidence type="ECO:0000256" key="7">
    <source>
        <dbReference type="ARBA" id="ARBA00023242"/>
    </source>
</evidence>
<gene>
    <name evidence="11" type="ORF">ASPZODRAFT_59393</name>
</gene>
<dbReference type="Pfam" id="PF00172">
    <property type="entry name" value="Zn_clus"/>
    <property type="match status" value="1"/>
</dbReference>
<dbReference type="InterPro" id="IPR007219">
    <property type="entry name" value="XnlR_reg_dom"/>
</dbReference>
<dbReference type="GO" id="GO:0005634">
    <property type="term" value="C:nucleus"/>
    <property type="evidence" value="ECO:0007669"/>
    <property type="project" value="UniProtKB-SubCell"/>
</dbReference>
<dbReference type="EMBL" id="KV878337">
    <property type="protein sequence ID" value="OJJ49963.1"/>
    <property type="molecule type" value="Genomic_DNA"/>
</dbReference>
<dbReference type="InterPro" id="IPR001138">
    <property type="entry name" value="Zn2Cys6_DnaBD"/>
</dbReference>
<protein>
    <recommendedName>
        <fullName evidence="10">Zn(2)-C6 fungal-type domain-containing protein</fullName>
    </recommendedName>
</protein>
<feature type="region of interest" description="Disordered" evidence="9">
    <location>
        <begin position="604"/>
        <end position="711"/>
    </location>
</feature>
<evidence type="ECO:0000256" key="6">
    <source>
        <dbReference type="ARBA" id="ARBA00023163"/>
    </source>
</evidence>
<dbReference type="AlphaFoldDB" id="A0A1L9SS55"/>
<feature type="domain" description="Zn(2)-C6 fungal-type" evidence="10">
    <location>
        <begin position="23"/>
        <end position="53"/>
    </location>
</feature>
<dbReference type="Gene3D" id="4.10.240.10">
    <property type="entry name" value="Zn(2)-C6 fungal-type DNA-binding domain"/>
    <property type="match status" value="1"/>
</dbReference>
<keyword evidence="12" id="KW-1185">Reference proteome</keyword>
<accession>A0A1L9SS55</accession>
<dbReference type="PANTHER" id="PTHR46910">
    <property type="entry name" value="TRANSCRIPTION FACTOR PDR1"/>
    <property type="match status" value="1"/>
</dbReference>
<dbReference type="CDD" id="cd15485">
    <property type="entry name" value="ZIP_Cat8"/>
    <property type="match status" value="1"/>
</dbReference>
<evidence type="ECO:0000256" key="9">
    <source>
        <dbReference type="SAM" id="MobiDB-lite"/>
    </source>
</evidence>
<evidence type="ECO:0000259" key="10">
    <source>
        <dbReference type="PROSITE" id="PS50048"/>
    </source>
</evidence>
<evidence type="ECO:0000313" key="11">
    <source>
        <dbReference type="EMBL" id="OJJ49963.1"/>
    </source>
</evidence>
<keyword evidence="4" id="KW-0805">Transcription regulation</keyword>
<dbReference type="InterPro" id="IPR050987">
    <property type="entry name" value="AtrR-like"/>
</dbReference>
<dbReference type="SUPFAM" id="SSF57701">
    <property type="entry name" value="Zn2/Cys6 DNA-binding domain"/>
    <property type="match status" value="1"/>
</dbReference>
<dbReference type="Proteomes" id="UP000184188">
    <property type="component" value="Unassembled WGS sequence"/>
</dbReference>
<evidence type="ECO:0000256" key="8">
    <source>
        <dbReference type="SAM" id="Coils"/>
    </source>
</evidence>
<dbReference type="PANTHER" id="PTHR46910:SF12">
    <property type="entry name" value="REGULATORY PROTEIN CAT8"/>
    <property type="match status" value="1"/>
</dbReference>
<dbReference type="GO" id="GO:0008270">
    <property type="term" value="F:zinc ion binding"/>
    <property type="evidence" value="ECO:0007669"/>
    <property type="project" value="InterPro"/>
</dbReference>
<dbReference type="GO" id="GO:0003677">
    <property type="term" value="F:DNA binding"/>
    <property type="evidence" value="ECO:0007669"/>
    <property type="project" value="UniProtKB-KW"/>
</dbReference>
<dbReference type="OrthoDB" id="10001928at2759"/>
<feature type="compositionally biased region" description="Polar residues" evidence="9">
    <location>
        <begin position="802"/>
        <end position="811"/>
    </location>
</feature>
<feature type="coiled-coil region" evidence="8">
    <location>
        <begin position="67"/>
        <end position="101"/>
    </location>
</feature>
<keyword evidence="6" id="KW-0804">Transcription</keyword>
<dbReference type="InterPro" id="IPR036864">
    <property type="entry name" value="Zn2-C6_fun-type_DNA-bd_sf"/>
</dbReference>
<dbReference type="FunFam" id="4.10.240.10:FF:000007">
    <property type="entry name" value="C6 transcription factor FacB"/>
    <property type="match status" value="1"/>
</dbReference>
<evidence type="ECO:0000256" key="5">
    <source>
        <dbReference type="ARBA" id="ARBA00023125"/>
    </source>
</evidence>
<evidence type="ECO:0000313" key="12">
    <source>
        <dbReference type="Proteomes" id="UP000184188"/>
    </source>
</evidence>
<dbReference type="GO" id="GO:0000981">
    <property type="term" value="F:DNA-binding transcription factor activity, RNA polymerase II-specific"/>
    <property type="evidence" value="ECO:0007669"/>
    <property type="project" value="InterPro"/>
</dbReference>
<dbReference type="SMART" id="SM00066">
    <property type="entry name" value="GAL4"/>
    <property type="match status" value="1"/>
</dbReference>
<feature type="compositionally biased region" description="Polar residues" evidence="9">
    <location>
        <begin position="628"/>
        <end position="660"/>
    </location>
</feature>